<dbReference type="EMBL" id="CP119311">
    <property type="protein sequence ID" value="WEK33826.1"/>
    <property type="molecule type" value="Genomic_DNA"/>
</dbReference>
<dbReference type="InterPro" id="IPR008969">
    <property type="entry name" value="CarboxyPept-like_regulatory"/>
</dbReference>
<gene>
    <name evidence="9" type="ORF">P0Y53_15140</name>
</gene>
<accession>A0AAJ5WNB1</accession>
<evidence type="ECO:0000313" key="10">
    <source>
        <dbReference type="Proteomes" id="UP001220610"/>
    </source>
</evidence>
<name>A0AAJ5WNB1_9BACT</name>
<evidence type="ECO:0000259" key="8">
    <source>
        <dbReference type="SMART" id="SM00965"/>
    </source>
</evidence>
<keyword evidence="3 7" id="KW-1134">Transmembrane beta strand</keyword>
<organism evidence="9 10">
    <name type="scientific">Candidatus Pseudobacter hemicellulosilyticus</name>
    <dbReference type="NCBI Taxonomy" id="3121375"/>
    <lineage>
        <taxon>Bacteria</taxon>
        <taxon>Pseudomonadati</taxon>
        <taxon>Bacteroidota</taxon>
        <taxon>Chitinophagia</taxon>
        <taxon>Chitinophagales</taxon>
        <taxon>Chitinophagaceae</taxon>
        <taxon>Pseudobacter</taxon>
    </lineage>
</organism>
<dbReference type="Gene3D" id="2.170.130.10">
    <property type="entry name" value="TonB-dependent receptor, plug domain"/>
    <property type="match status" value="1"/>
</dbReference>
<dbReference type="SUPFAM" id="SSF56935">
    <property type="entry name" value="Porins"/>
    <property type="match status" value="1"/>
</dbReference>
<dbReference type="InterPro" id="IPR012910">
    <property type="entry name" value="Plug_dom"/>
</dbReference>
<sequence>MVFSSMAPGLAWFFTKPLRVIKITAFFLIGCFLQVSASYSQSVTLKVKNAQLKDVLAAIKQQTGYAVFYNAELLTSAKPVTLDVQNASLPEALKAAFNGQPLNYVIENKTVFISRSTIALAETPNGYVPFRLELDPIKIQVAGADGQPLSGATVTLKKNNRSWVTDAQGVINMEAEKGDVVVISYVGHATQELKIGDTKKTLIVKLAPKENTNEEVVVMAYGQKKKKTEMVGSAYQINSDKIATMPPGRIDAILEGQMPGVRVTLNSDDASSTKQRMNIRIRGTGSFSASNEPLWIIDGTPVFTGDRTNLIPGIQTAVTPLSYINPADIESITVLKDAAAAAIYGANASNGVILVTTKSGGIGKPRVSLSLQNGFSTINKSTKFKTLNASEYMQLAKESYVNSGKDLSTFPYNDNDLNTYSNTDTDWLDQFYGTGVVNDVNLALRGGTRKFVYSVSGGYFKNQSTIKGNDQSRGSVSSNLKYKVDPKLELVLISRYSNNKNNTFNPGMDYLEFLPIVSPYNNDGTYRLYNKKISGVDANGNPVYTNARFFNSVAEREQNDDIQKSNVLNNNLSINYEILRGLKSTTQIGVDWQETKQNIYKARTNWEGMDASGNAVGYGTRAYNKTVTKTFIERLNYTKTWGAHTVTGLAGLELMTQKYNTRYLSVGGFKDDDHRNVDFAETVISRDSSMRETKSASYFAQLEYNYDKRYYMQVTGRRDGNSTFGTEARWGNFASAGVGWNLKREFLQDVKAIDYLRIDATYGNTGNSRISNQETYGIYSFSNSYNYDEKTGAVISSIPNRRLRWESANQTNLKLNLGLWDRLTFLIEAYRKKTVQAIVGAPVSRTTGETSAQSNTGELMNEGIETTIRWDVVKNDNTGLLWSIELNAAHNRNKALKLYNENDRTFGNYIWSEGYDINTLYLIRWAGVDPRDGAPLWYDANGNLTRVYSIDNRVPWKSANPDLFGGFRTTFEYKGFMAAALFTYTIGGYQFSTFSRGINSDGLNIEDDNQSINQMDRWQQPGDVALNPKPIWGVSTRSTMNSTRFIYKTTNIRLGNLALGYDFPDKLVTKMGIRELKVNLIGNDLFYLTPYDKSNRNSFKQSRSGYPTETSFLLAINVTF</sequence>
<dbReference type="PROSITE" id="PS52016">
    <property type="entry name" value="TONB_DEPENDENT_REC_3"/>
    <property type="match status" value="1"/>
</dbReference>
<dbReference type="SUPFAM" id="SSF49464">
    <property type="entry name" value="Carboxypeptidase regulatory domain-like"/>
    <property type="match status" value="1"/>
</dbReference>
<reference evidence="9" key="1">
    <citation type="submission" date="2023-03" db="EMBL/GenBank/DDBJ databases">
        <title>Andean soil-derived lignocellulolytic bacterial consortium as a source of novel taxa and putative plastic-active enzymes.</title>
        <authorList>
            <person name="Diaz-Garcia L."/>
            <person name="Chuvochina M."/>
            <person name="Feuerriegel G."/>
            <person name="Bunk B."/>
            <person name="Sproer C."/>
            <person name="Streit W.R."/>
            <person name="Rodriguez L.M."/>
            <person name="Overmann J."/>
            <person name="Jimenez D.J."/>
        </authorList>
    </citation>
    <scope>NUCLEOTIDE SEQUENCE</scope>
    <source>
        <strain evidence="9">MAG 7</strain>
    </source>
</reference>
<dbReference type="Proteomes" id="UP001220610">
    <property type="component" value="Chromosome"/>
</dbReference>
<dbReference type="Pfam" id="PF07660">
    <property type="entry name" value="STN"/>
    <property type="match status" value="1"/>
</dbReference>
<proteinExistence type="inferred from homology"/>
<dbReference type="Pfam" id="PF07715">
    <property type="entry name" value="Plug"/>
    <property type="match status" value="1"/>
</dbReference>
<dbReference type="NCBIfam" id="TIGR04057">
    <property type="entry name" value="SusC_RagA_signa"/>
    <property type="match status" value="1"/>
</dbReference>
<evidence type="ECO:0000256" key="1">
    <source>
        <dbReference type="ARBA" id="ARBA00004571"/>
    </source>
</evidence>
<comment type="similarity">
    <text evidence="7">Belongs to the TonB-dependent receptor family.</text>
</comment>
<dbReference type="Gene3D" id="3.55.50.30">
    <property type="match status" value="1"/>
</dbReference>
<evidence type="ECO:0000256" key="7">
    <source>
        <dbReference type="PROSITE-ProRule" id="PRU01360"/>
    </source>
</evidence>
<evidence type="ECO:0000256" key="5">
    <source>
        <dbReference type="ARBA" id="ARBA00023136"/>
    </source>
</evidence>
<protein>
    <submittedName>
        <fullName evidence="9">SusC/RagA family TonB-linked outer membrane protein</fullName>
    </submittedName>
</protein>
<dbReference type="InterPro" id="IPR023996">
    <property type="entry name" value="TonB-dep_OMP_SusC/RagA"/>
</dbReference>
<dbReference type="SMART" id="SM00965">
    <property type="entry name" value="STN"/>
    <property type="match status" value="1"/>
</dbReference>
<dbReference type="AlphaFoldDB" id="A0AAJ5WNB1"/>
<dbReference type="InterPro" id="IPR023997">
    <property type="entry name" value="TonB-dep_OMP_SusC/RagA_CS"/>
</dbReference>
<dbReference type="InterPro" id="IPR039426">
    <property type="entry name" value="TonB-dep_rcpt-like"/>
</dbReference>
<dbReference type="InterPro" id="IPR011662">
    <property type="entry name" value="Secretin/TonB_short_N"/>
</dbReference>
<keyword evidence="2 7" id="KW-0813">Transport</keyword>
<comment type="subcellular location">
    <subcellularLocation>
        <location evidence="1 7">Cell outer membrane</location>
        <topology evidence="1 7">Multi-pass membrane protein</topology>
    </subcellularLocation>
</comment>
<dbReference type="InterPro" id="IPR036942">
    <property type="entry name" value="Beta-barrel_TonB_sf"/>
</dbReference>
<dbReference type="NCBIfam" id="TIGR04056">
    <property type="entry name" value="OMP_RagA_SusC"/>
    <property type="match status" value="1"/>
</dbReference>
<evidence type="ECO:0000256" key="3">
    <source>
        <dbReference type="ARBA" id="ARBA00022452"/>
    </source>
</evidence>
<keyword evidence="6 7" id="KW-0998">Cell outer membrane</keyword>
<dbReference type="GO" id="GO:0009279">
    <property type="term" value="C:cell outer membrane"/>
    <property type="evidence" value="ECO:0007669"/>
    <property type="project" value="UniProtKB-SubCell"/>
</dbReference>
<keyword evidence="5 7" id="KW-0472">Membrane</keyword>
<dbReference type="InterPro" id="IPR037066">
    <property type="entry name" value="Plug_dom_sf"/>
</dbReference>
<keyword evidence="4 7" id="KW-0812">Transmembrane</keyword>
<dbReference type="Pfam" id="PF13715">
    <property type="entry name" value="CarbopepD_reg_2"/>
    <property type="match status" value="1"/>
</dbReference>
<dbReference type="Gene3D" id="2.40.170.20">
    <property type="entry name" value="TonB-dependent receptor, beta-barrel domain"/>
    <property type="match status" value="1"/>
</dbReference>
<feature type="domain" description="Secretin/TonB short N-terminal" evidence="8">
    <location>
        <begin position="65"/>
        <end position="116"/>
    </location>
</feature>
<evidence type="ECO:0000313" key="9">
    <source>
        <dbReference type="EMBL" id="WEK33826.1"/>
    </source>
</evidence>
<evidence type="ECO:0000256" key="4">
    <source>
        <dbReference type="ARBA" id="ARBA00022692"/>
    </source>
</evidence>
<evidence type="ECO:0000256" key="6">
    <source>
        <dbReference type="ARBA" id="ARBA00023237"/>
    </source>
</evidence>
<evidence type="ECO:0000256" key="2">
    <source>
        <dbReference type="ARBA" id="ARBA00022448"/>
    </source>
</evidence>